<dbReference type="EMBL" id="CP001670">
    <property type="protein sequence ID" value="AFZ81102.1"/>
    <property type="molecule type" value="Genomic_DNA"/>
</dbReference>
<proteinExistence type="predicted"/>
<dbReference type="VEuPathDB" id="PiroplasmaDB:BEWA_005100"/>
<sequence length="323" mass="37656">MGFKLEMAKCFELRLCCRRTDDKNIRMENISLLYEKHILTMFPELSYSKNESRKISYAVIEIPQVPTVHRYSLVRSCNVFEDDNINETHCDDSAIRYSHEMQNKNLHSAYTNGSKNNSTLEVPESFAGEELKIFKVDKHSVEGLPIENENKTNDDLTSNLRFLPPMQNRPNSLNDDGNIDNRLYRKDYAENDNGSHKLTHEPENIQANFEKLQTELLKTDQEDVSHIPGRGHEIRNLRNLIKGITQQILIRLDADGECVVEEILEHLEKVSRLLKVERDRSLGVVRSEYRDLRARIEAKFHKTIRKSQDRWKATNEKFIKVSG</sequence>
<evidence type="ECO:0000313" key="1">
    <source>
        <dbReference type="EMBL" id="AFZ81102.1"/>
    </source>
</evidence>
<accession>L0AZS3</accession>
<dbReference type="KEGG" id="beq:BEWA_005100"/>
<dbReference type="RefSeq" id="XP_004830768.1">
    <property type="nucleotide sequence ID" value="XM_004830711.1"/>
</dbReference>
<dbReference type="Proteomes" id="UP000031512">
    <property type="component" value="Chromosome 3"/>
</dbReference>
<dbReference type="GeneID" id="15805487"/>
<gene>
    <name evidence="1" type="ORF">BEWA_005100</name>
</gene>
<keyword evidence="2" id="KW-1185">Reference proteome</keyword>
<dbReference type="AlphaFoldDB" id="L0AZS3"/>
<protein>
    <submittedName>
        <fullName evidence="1">Uncharacterized protein</fullName>
    </submittedName>
</protein>
<evidence type="ECO:0000313" key="2">
    <source>
        <dbReference type="Proteomes" id="UP000031512"/>
    </source>
</evidence>
<reference evidence="1 2" key="1">
    <citation type="journal article" date="2012" name="BMC Genomics">
        <title>Comparative genomic analysis and phylogenetic position of Theileria equi.</title>
        <authorList>
            <person name="Kappmeyer L.S."/>
            <person name="Thiagarajan M."/>
            <person name="Herndon D.R."/>
            <person name="Ramsay J.D."/>
            <person name="Caler E."/>
            <person name="Djikeng A."/>
            <person name="Gillespie J.J."/>
            <person name="Lau A.O."/>
            <person name="Roalson E.H."/>
            <person name="Silva J.C."/>
            <person name="Silva M.G."/>
            <person name="Suarez C.E."/>
            <person name="Ueti M.W."/>
            <person name="Nene V.M."/>
            <person name="Mealey R.H."/>
            <person name="Knowles D.P."/>
            <person name="Brayton K.A."/>
        </authorList>
    </citation>
    <scope>NUCLEOTIDE SEQUENCE [LARGE SCALE GENOMIC DNA]</scope>
    <source>
        <strain evidence="1 2">WA</strain>
    </source>
</reference>
<name>L0AZS3_THEEQ</name>
<organism evidence="1 2">
    <name type="scientific">Theileria equi strain WA</name>
    <dbReference type="NCBI Taxonomy" id="1537102"/>
    <lineage>
        <taxon>Eukaryota</taxon>
        <taxon>Sar</taxon>
        <taxon>Alveolata</taxon>
        <taxon>Apicomplexa</taxon>
        <taxon>Aconoidasida</taxon>
        <taxon>Piroplasmida</taxon>
        <taxon>Theileriidae</taxon>
        <taxon>Theileria</taxon>
    </lineage>
</organism>